<evidence type="ECO:0000313" key="3">
    <source>
        <dbReference type="Proteomes" id="UP001295740"/>
    </source>
</evidence>
<dbReference type="EMBL" id="CAUWAG010000019">
    <property type="protein sequence ID" value="CAJ2512372.1"/>
    <property type="molecule type" value="Genomic_DNA"/>
</dbReference>
<keyword evidence="3" id="KW-1185">Reference proteome</keyword>
<accession>A0AAI8VWJ1</accession>
<feature type="region of interest" description="Disordered" evidence="1">
    <location>
        <begin position="1"/>
        <end position="20"/>
    </location>
</feature>
<organism evidence="2 3">
    <name type="scientific">Anthostomella pinea</name>
    <dbReference type="NCBI Taxonomy" id="933095"/>
    <lineage>
        <taxon>Eukaryota</taxon>
        <taxon>Fungi</taxon>
        <taxon>Dikarya</taxon>
        <taxon>Ascomycota</taxon>
        <taxon>Pezizomycotina</taxon>
        <taxon>Sordariomycetes</taxon>
        <taxon>Xylariomycetidae</taxon>
        <taxon>Xylariales</taxon>
        <taxon>Xylariaceae</taxon>
        <taxon>Anthostomella</taxon>
    </lineage>
</organism>
<sequence>MAAVRMTQASHPAPWDTKPHHQEVVKLSYSLIKHGAEKPPSRKTYFIEDDGRIVETGLQWQVTTRHSDDDFDDSDEETLVAADDSGAASPKPDFNSNAKMDEIKRKLREDDLKFMAEVGLSGEEFAEYIAQADSFGSAPSTRSSGTLGAEWGDYEDYEDGDDGDDEESVFEVGYDDEAPLAEVVDVYLEDLSAPVEVVSEVELPRPTMRASVEVVEGVEDLEVVEAIQVAEVVEIVEAVDAVDVVHVVDVVEETDLLEEVQLRTEGPVESPVPEKKTSFFGRVVQKVASRLENANVSSALERAKKVKSASSKWATRLRPRKG</sequence>
<comment type="caution">
    <text evidence="2">The sequence shown here is derived from an EMBL/GenBank/DDBJ whole genome shotgun (WGS) entry which is preliminary data.</text>
</comment>
<reference evidence="2" key="1">
    <citation type="submission" date="2023-10" db="EMBL/GenBank/DDBJ databases">
        <authorList>
            <person name="Hackl T."/>
        </authorList>
    </citation>
    <scope>NUCLEOTIDE SEQUENCE</scope>
</reference>
<proteinExistence type="predicted"/>
<gene>
    <name evidence="2" type="ORF">KHLLAP_LOCUS12840</name>
</gene>
<evidence type="ECO:0000256" key="1">
    <source>
        <dbReference type="SAM" id="MobiDB-lite"/>
    </source>
</evidence>
<dbReference type="AlphaFoldDB" id="A0AAI8VWJ1"/>
<feature type="region of interest" description="Disordered" evidence="1">
    <location>
        <begin position="135"/>
        <end position="167"/>
    </location>
</feature>
<feature type="compositionally biased region" description="Polar residues" evidence="1">
    <location>
        <begin position="137"/>
        <end position="146"/>
    </location>
</feature>
<feature type="compositionally biased region" description="Acidic residues" evidence="1">
    <location>
        <begin position="152"/>
        <end position="167"/>
    </location>
</feature>
<evidence type="ECO:0000313" key="2">
    <source>
        <dbReference type="EMBL" id="CAJ2512372.1"/>
    </source>
</evidence>
<feature type="compositionally biased region" description="Acidic residues" evidence="1">
    <location>
        <begin position="69"/>
        <end position="78"/>
    </location>
</feature>
<protein>
    <submittedName>
        <fullName evidence="2">Uu.00g053870.m01.CDS01</fullName>
    </submittedName>
</protein>
<feature type="region of interest" description="Disordered" evidence="1">
    <location>
        <begin position="64"/>
        <end position="97"/>
    </location>
</feature>
<dbReference type="Proteomes" id="UP001295740">
    <property type="component" value="Unassembled WGS sequence"/>
</dbReference>
<name>A0AAI8VWJ1_9PEZI</name>